<evidence type="ECO:0000313" key="3">
    <source>
        <dbReference type="Proteomes" id="UP000287394"/>
    </source>
</evidence>
<evidence type="ECO:0000313" key="2">
    <source>
        <dbReference type="EMBL" id="BDI31475.1"/>
    </source>
</evidence>
<feature type="region of interest" description="Disordered" evidence="1">
    <location>
        <begin position="1"/>
        <end position="49"/>
    </location>
</feature>
<organism evidence="2 3">
    <name type="scientific">Capsulimonas corticalis</name>
    <dbReference type="NCBI Taxonomy" id="2219043"/>
    <lineage>
        <taxon>Bacteria</taxon>
        <taxon>Bacillati</taxon>
        <taxon>Armatimonadota</taxon>
        <taxon>Armatimonadia</taxon>
        <taxon>Capsulimonadales</taxon>
        <taxon>Capsulimonadaceae</taxon>
        <taxon>Capsulimonas</taxon>
    </lineage>
</organism>
<accession>A0A402CY67</accession>
<protein>
    <submittedName>
        <fullName evidence="2">Uncharacterized protein</fullName>
    </submittedName>
</protein>
<feature type="compositionally biased region" description="Basic residues" evidence="1">
    <location>
        <begin position="24"/>
        <end position="41"/>
    </location>
</feature>
<keyword evidence="3" id="KW-1185">Reference proteome</keyword>
<reference evidence="2 3" key="1">
    <citation type="journal article" date="2019" name="Int. J. Syst. Evol. Microbiol.">
        <title>Capsulimonas corticalis gen. nov., sp. nov., an aerobic capsulated bacterium, of a novel bacterial order, Capsulimonadales ord. nov., of the class Armatimonadia of the phylum Armatimonadetes.</title>
        <authorList>
            <person name="Li J."/>
            <person name="Kudo C."/>
            <person name="Tonouchi A."/>
        </authorList>
    </citation>
    <scope>NUCLEOTIDE SEQUENCE [LARGE SCALE GENOMIC DNA]</scope>
    <source>
        <strain evidence="2 3">AX-7</strain>
    </source>
</reference>
<dbReference type="EMBL" id="AP025739">
    <property type="protein sequence ID" value="BDI31475.1"/>
    <property type="molecule type" value="Genomic_DNA"/>
</dbReference>
<gene>
    <name evidence="2" type="ORF">CCAX7_35260</name>
</gene>
<dbReference type="KEGG" id="ccot:CCAX7_35260"/>
<dbReference type="AlphaFoldDB" id="A0A402CY67"/>
<dbReference type="RefSeq" id="WP_125206057.1">
    <property type="nucleotide sequence ID" value="NZ_AP025739.1"/>
</dbReference>
<name>A0A402CY67_9BACT</name>
<proteinExistence type="predicted"/>
<dbReference type="Proteomes" id="UP000287394">
    <property type="component" value="Chromosome"/>
</dbReference>
<sequence>MDWQWPEPVGSAQPDDGGGTVSLARRKRIAGKQRPTARHPSSRAPVERLTKAEAAALLEGRVGSSVA</sequence>
<evidence type="ECO:0000256" key="1">
    <source>
        <dbReference type="SAM" id="MobiDB-lite"/>
    </source>
</evidence>